<dbReference type="RefSeq" id="WP_237856285.1">
    <property type="nucleotide sequence ID" value="NZ_JAKLWS010000044.1"/>
</dbReference>
<dbReference type="EMBL" id="JAKLWS010000044">
    <property type="protein sequence ID" value="MCG2590802.1"/>
    <property type="molecule type" value="Genomic_DNA"/>
</dbReference>
<keyword evidence="2" id="KW-1185">Reference proteome</keyword>
<dbReference type="Proteomes" id="UP001165366">
    <property type="component" value="Unassembled WGS sequence"/>
</dbReference>
<evidence type="ECO:0000313" key="2">
    <source>
        <dbReference type="Proteomes" id="UP001165366"/>
    </source>
</evidence>
<reference evidence="1" key="2">
    <citation type="submission" date="2024-05" db="EMBL/GenBank/DDBJ databases">
        <title>Rhodohalobacter halophilus gen. nov., sp. nov., a moderately halophilic member of the family Balneolaceae.</title>
        <authorList>
            <person name="Xia J."/>
        </authorList>
    </citation>
    <scope>NUCLEOTIDE SEQUENCE</scope>
    <source>
        <strain evidence="1">WB101</strain>
    </source>
</reference>
<proteinExistence type="predicted"/>
<evidence type="ECO:0008006" key="3">
    <source>
        <dbReference type="Google" id="ProtNLM"/>
    </source>
</evidence>
<protein>
    <recommendedName>
        <fullName evidence="3">Glycosyltransferase</fullName>
    </recommendedName>
</protein>
<comment type="caution">
    <text evidence="1">The sequence shown here is derived from an EMBL/GenBank/DDBJ whole genome shotgun (WGS) entry which is preliminary data.</text>
</comment>
<accession>A0ABS9KIY1</accession>
<gene>
    <name evidence="1" type="ORF">L6773_19690</name>
</gene>
<reference evidence="1" key="1">
    <citation type="submission" date="2022-01" db="EMBL/GenBank/DDBJ databases">
        <authorList>
            <person name="Wang Y."/>
        </authorList>
    </citation>
    <scope>NUCLEOTIDE SEQUENCE</scope>
    <source>
        <strain evidence="1">WB101</strain>
    </source>
</reference>
<organism evidence="1 2">
    <name type="scientific">Rhodohalobacter sulfatireducens</name>
    <dbReference type="NCBI Taxonomy" id="2911366"/>
    <lineage>
        <taxon>Bacteria</taxon>
        <taxon>Pseudomonadati</taxon>
        <taxon>Balneolota</taxon>
        <taxon>Balneolia</taxon>
        <taxon>Balneolales</taxon>
        <taxon>Balneolaceae</taxon>
        <taxon>Rhodohalobacter</taxon>
    </lineage>
</organism>
<evidence type="ECO:0000313" key="1">
    <source>
        <dbReference type="EMBL" id="MCG2590802.1"/>
    </source>
</evidence>
<name>A0ABS9KIY1_9BACT</name>
<sequence>MSTRSKNDFIIVIRSAGERTTEACKQIILHELPEDDVVVIELTPFEEALRESYKIGIQSDKEWLITIDADVLPKNGFIREIQQLISNVSESLFACKPLIYDKILMKHRLAGFRIYRNRFLHEALNHIPGDG</sequence>